<reference evidence="2 3" key="1">
    <citation type="submission" date="2016-11" db="EMBL/GenBank/DDBJ databases">
        <authorList>
            <person name="Jaros S."/>
            <person name="Januszkiewicz K."/>
            <person name="Wedrychowicz H."/>
        </authorList>
    </citation>
    <scope>NUCLEOTIDE SEQUENCE [LARGE SCALE GENOMIC DNA]</scope>
    <source>
        <strain evidence="2 3">DSM 26897</strain>
    </source>
</reference>
<dbReference type="InterPro" id="IPR029057">
    <property type="entry name" value="PRTase-like"/>
</dbReference>
<name>A0A1M5GJ34_9BACT</name>
<dbReference type="Pfam" id="PF00156">
    <property type="entry name" value="Pribosyltran"/>
    <property type="match status" value="1"/>
</dbReference>
<protein>
    <submittedName>
        <fullName evidence="2">Pyrimidine operon attenuation protein / uracil phosphoribosyltransferase</fullName>
    </submittedName>
</protein>
<keyword evidence="2" id="KW-0808">Transferase</keyword>
<dbReference type="Gene3D" id="3.40.50.2020">
    <property type="match status" value="1"/>
</dbReference>
<keyword evidence="3" id="KW-1185">Reference proteome</keyword>
<dbReference type="Proteomes" id="UP000184368">
    <property type="component" value="Unassembled WGS sequence"/>
</dbReference>
<dbReference type="InterPro" id="IPR050137">
    <property type="entry name" value="PyrR_bifunctional"/>
</dbReference>
<evidence type="ECO:0000313" key="2">
    <source>
        <dbReference type="EMBL" id="SHG03718.1"/>
    </source>
</evidence>
<dbReference type="AlphaFoldDB" id="A0A1M5GJ34"/>
<dbReference type="STRING" id="1302690.BUE76_11460"/>
<keyword evidence="2" id="KW-0328">Glycosyltransferase</keyword>
<dbReference type="PANTHER" id="PTHR11608">
    <property type="entry name" value="BIFUNCTIONAL PROTEIN PYRR"/>
    <property type="match status" value="1"/>
</dbReference>
<gene>
    <name evidence="2" type="ORF">SAMN05444008_116100</name>
</gene>
<accession>A0A1M5GJ34</accession>
<dbReference type="GO" id="GO:0016757">
    <property type="term" value="F:glycosyltransferase activity"/>
    <property type="evidence" value="ECO:0007669"/>
    <property type="project" value="UniProtKB-KW"/>
</dbReference>
<dbReference type="EMBL" id="FQUO01000016">
    <property type="protein sequence ID" value="SHG03718.1"/>
    <property type="molecule type" value="Genomic_DNA"/>
</dbReference>
<sequence>MSAHTAVRNQILSQSDVGRRLRRMAIEVAENNTGEPELVVAGVNGNGMVVARQLIAELRQLLAISISVVELHLDKLQPLEVSVTPHMDFSGKNILIVDDVANSGRTLLYAVKPFLQYQPKKIQTLVLVERSHKVFPVTSDFVGLSLSTTLQEHISVETAGAEITGAWLH</sequence>
<evidence type="ECO:0000313" key="3">
    <source>
        <dbReference type="Proteomes" id="UP000184368"/>
    </source>
</evidence>
<dbReference type="RefSeq" id="WP_073046387.1">
    <property type="nucleotide sequence ID" value="NZ_FQUO01000016.1"/>
</dbReference>
<feature type="domain" description="Phosphoribosyltransferase" evidence="1">
    <location>
        <begin position="9"/>
        <end position="145"/>
    </location>
</feature>
<organism evidence="2 3">
    <name type="scientific">Cnuella takakiae</name>
    <dbReference type="NCBI Taxonomy" id="1302690"/>
    <lineage>
        <taxon>Bacteria</taxon>
        <taxon>Pseudomonadati</taxon>
        <taxon>Bacteroidota</taxon>
        <taxon>Chitinophagia</taxon>
        <taxon>Chitinophagales</taxon>
        <taxon>Chitinophagaceae</taxon>
        <taxon>Cnuella</taxon>
    </lineage>
</organism>
<proteinExistence type="predicted"/>
<dbReference type="SUPFAM" id="SSF53271">
    <property type="entry name" value="PRTase-like"/>
    <property type="match status" value="1"/>
</dbReference>
<evidence type="ECO:0000259" key="1">
    <source>
        <dbReference type="Pfam" id="PF00156"/>
    </source>
</evidence>
<dbReference type="InterPro" id="IPR000836">
    <property type="entry name" value="PRTase_dom"/>
</dbReference>
<dbReference type="PANTHER" id="PTHR11608:SF0">
    <property type="entry name" value="BIFUNCTIONAL PROTEIN PYRR"/>
    <property type="match status" value="1"/>
</dbReference>
<dbReference type="OrthoDB" id="664757at2"/>
<dbReference type="CDD" id="cd06223">
    <property type="entry name" value="PRTases_typeI"/>
    <property type="match status" value="1"/>
</dbReference>